<keyword evidence="1" id="KW-0812">Transmembrane</keyword>
<evidence type="ECO:0000256" key="1">
    <source>
        <dbReference type="SAM" id="Phobius"/>
    </source>
</evidence>
<sequence>MKLLNKKIITVLSIILLLSGYNALSQDAQKGDLNISLSYFISNNKIPYVVAKVKTKIDGKFQMVSGINLNLFLDKDSAGTLIAKVVTNEKGEARAVIPPSLKNEWGSTINHTFLATFEGNKKYEASKADVTVVKAKILIDTTSDRKITATFLEMKDTAWTPVKGVELKIAVKRFDADLSVNETATFTTDSLGQASADFKRDSIPGDSKGNIILVAKVEDNDQYGNLSIEQTVPWGAKFVPENNFNNRTLFATRDKAPVWLLLMAYSIVIVVWGTLFSLVGSILKIKKIGENINS</sequence>
<dbReference type="EMBL" id="MLJW01000040">
    <property type="protein sequence ID" value="OIR06924.1"/>
    <property type="molecule type" value="Genomic_DNA"/>
</dbReference>
<proteinExistence type="predicted"/>
<gene>
    <name evidence="2" type="ORF">GALL_108300</name>
</gene>
<organism evidence="2">
    <name type="scientific">mine drainage metagenome</name>
    <dbReference type="NCBI Taxonomy" id="410659"/>
    <lineage>
        <taxon>unclassified sequences</taxon>
        <taxon>metagenomes</taxon>
        <taxon>ecological metagenomes</taxon>
    </lineage>
</organism>
<feature type="transmembrane region" description="Helical" evidence="1">
    <location>
        <begin position="258"/>
        <end position="283"/>
    </location>
</feature>
<accession>A0A1J5SZ99</accession>
<protein>
    <submittedName>
        <fullName evidence="2">Uncharacterized protein</fullName>
    </submittedName>
</protein>
<comment type="caution">
    <text evidence="2">The sequence shown here is derived from an EMBL/GenBank/DDBJ whole genome shotgun (WGS) entry which is preliminary data.</text>
</comment>
<name>A0A1J5SZ99_9ZZZZ</name>
<keyword evidence="1" id="KW-1133">Transmembrane helix</keyword>
<reference evidence="2" key="1">
    <citation type="submission" date="2016-10" db="EMBL/GenBank/DDBJ databases">
        <title>Sequence of Gallionella enrichment culture.</title>
        <authorList>
            <person name="Poehlein A."/>
            <person name="Muehling M."/>
            <person name="Daniel R."/>
        </authorList>
    </citation>
    <scope>NUCLEOTIDE SEQUENCE</scope>
</reference>
<evidence type="ECO:0000313" key="2">
    <source>
        <dbReference type="EMBL" id="OIR06924.1"/>
    </source>
</evidence>
<dbReference type="AlphaFoldDB" id="A0A1J5SZ99"/>
<keyword evidence="1" id="KW-0472">Membrane</keyword>